<protein>
    <submittedName>
        <fullName evidence="3">Uncharacterized protein</fullName>
    </submittedName>
</protein>
<keyword evidence="2" id="KW-1133">Transmembrane helix</keyword>
<reference evidence="3 4" key="1">
    <citation type="submission" date="2022-05" db="EMBL/GenBank/DDBJ databases">
        <title>Genome Sequencing of Bee-Associated Microbes.</title>
        <authorList>
            <person name="Dunlap C."/>
        </authorList>
    </citation>
    <scope>NUCLEOTIDE SEQUENCE [LARGE SCALE GENOMIC DNA]</scope>
    <source>
        <strain evidence="3 4">NRRL NRS-1438</strain>
    </source>
</reference>
<comment type="caution">
    <text evidence="3">The sequence shown here is derived from an EMBL/GenBank/DDBJ whole genome shotgun (WGS) entry which is preliminary data.</text>
</comment>
<proteinExistence type="predicted"/>
<dbReference type="GeneID" id="77004444"/>
<feature type="region of interest" description="Disordered" evidence="1">
    <location>
        <begin position="127"/>
        <end position="163"/>
    </location>
</feature>
<evidence type="ECO:0000256" key="1">
    <source>
        <dbReference type="SAM" id="MobiDB-lite"/>
    </source>
</evidence>
<organism evidence="3 4">
    <name type="scientific">Paenibacillus apiarius</name>
    <dbReference type="NCBI Taxonomy" id="46240"/>
    <lineage>
        <taxon>Bacteria</taxon>
        <taxon>Bacillati</taxon>
        <taxon>Bacillota</taxon>
        <taxon>Bacilli</taxon>
        <taxon>Bacillales</taxon>
        <taxon>Paenibacillaceae</taxon>
        <taxon>Paenibacillus</taxon>
    </lineage>
</organism>
<keyword evidence="2" id="KW-0812">Transmembrane</keyword>
<feature type="compositionally biased region" description="Polar residues" evidence="1">
    <location>
        <begin position="149"/>
        <end position="161"/>
    </location>
</feature>
<evidence type="ECO:0000256" key="2">
    <source>
        <dbReference type="SAM" id="Phobius"/>
    </source>
</evidence>
<sequence>MADTRSRHTPSPIKSKKLWLLLVWAGGSLILLAILVFGWLPAQEARQQLTVLEDIEMLEKRLASIRSQPDPAQATAADWHRWHRSVPARHDESAWLQEVRDLSRRTGINVKKLRFVDRQLLVPTELRQGEADAGAGGSAPDAENEYNEEGTSSAAENGTQEEQAKPALEQWTYELEGTADYESWLSWLSDIQRQERLHRIEKWTMQHSYRIDKPGSDSESPDSFNVQLTIHVYASPGTGTLASG</sequence>
<dbReference type="Gene3D" id="3.30.70.60">
    <property type="match status" value="1"/>
</dbReference>
<name>A0ABT4DNX2_9BACL</name>
<dbReference type="EMBL" id="JAMDLW010000001">
    <property type="protein sequence ID" value="MCY9518460.1"/>
    <property type="molecule type" value="Genomic_DNA"/>
</dbReference>
<keyword evidence="4" id="KW-1185">Reference proteome</keyword>
<keyword evidence="2" id="KW-0472">Membrane</keyword>
<evidence type="ECO:0000313" key="3">
    <source>
        <dbReference type="EMBL" id="MCY9518460.1"/>
    </source>
</evidence>
<dbReference type="RefSeq" id="WP_087432925.1">
    <property type="nucleotide sequence ID" value="NZ_JAFFHZ010000001.1"/>
</dbReference>
<feature type="transmembrane region" description="Helical" evidence="2">
    <location>
        <begin position="21"/>
        <end position="40"/>
    </location>
</feature>
<evidence type="ECO:0000313" key="4">
    <source>
        <dbReference type="Proteomes" id="UP001207626"/>
    </source>
</evidence>
<accession>A0ABT4DNX2</accession>
<gene>
    <name evidence="3" type="ORF">M5X09_02080</name>
</gene>
<dbReference type="Proteomes" id="UP001207626">
    <property type="component" value="Unassembled WGS sequence"/>
</dbReference>
<dbReference type="InterPro" id="IPR014717">
    <property type="entry name" value="Transl_elong_EF1B/ribsomal_bS6"/>
</dbReference>